<protein>
    <recommendedName>
        <fullName evidence="2 9">DNA polymerase III subunit delta</fullName>
        <ecNumber evidence="1 9">2.7.7.7</ecNumber>
    </recommendedName>
</protein>
<dbReference type="Pfam" id="PF14840">
    <property type="entry name" value="DNA_pol3_delt_C"/>
    <property type="match status" value="1"/>
</dbReference>
<evidence type="ECO:0000256" key="7">
    <source>
        <dbReference type="ARBA" id="ARBA00034754"/>
    </source>
</evidence>
<reference evidence="12 13" key="1">
    <citation type="submission" date="2019-01" db="EMBL/GenBank/DDBJ databases">
        <title>Litorilituus lipolytica sp. nov., isolated from intertidal sand of the Yellow Sea in China.</title>
        <authorList>
            <person name="Liu A."/>
        </authorList>
    </citation>
    <scope>NUCLEOTIDE SEQUENCE [LARGE SCALE GENOMIC DNA]</scope>
    <source>
        <strain evidence="12 13">RZ04</strain>
    </source>
</reference>
<dbReference type="OrthoDB" id="9770982at2"/>
<evidence type="ECO:0000256" key="2">
    <source>
        <dbReference type="ARBA" id="ARBA00017703"/>
    </source>
</evidence>
<evidence type="ECO:0000313" key="13">
    <source>
        <dbReference type="Proteomes" id="UP000315303"/>
    </source>
</evidence>
<keyword evidence="4 12" id="KW-0548">Nucleotidyltransferase</keyword>
<dbReference type="Pfam" id="PF06144">
    <property type="entry name" value="DNA_pol3_delta"/>
    <property type="match status" value="1"/>
</dbReference>
<dbReference type="Gene3D" id="1.20.272.10">
    <property type="match status" value="1"/>
</dbReference>
<comment type="similarity">
    <text evidence="7">Belongs to the DNA polymerase HolA subunit family.</text>
</comment>
<evidence type="ECO:0000259" key="10">
    <source>
        <dbReference type="Pfam" id="PF06144"/>
    </source>
</evidence>
<dbReference type="GO" id="GO:0003887">
    <property type="term" value="F:DNA-directed DNA polymerase activity"/>
    <property type="evidence" value="ECO:0007669"/>
    <property type="project" value="UniProtKB-UniRule"/>
</dbReference>
<evidence type="ECO:0000256" key="9">
    <source>
        <dbReference type="NCBIfam" id="TIGR01128"/>
    </source>
</evidence>
<evidence type="ECO:0000259" key="11">
    <source>
        <dbReference type="Pfam" id="PF14840"/>
    </source>
</evidence>
<dbReference type="EMBL" id="SAWY01000021">
    <property type="protein sequence ID" value="TPH14677.1"/>
    <property type="molecule type" value="Genomic_DNA"/>
</dbReference>
<feature type="domain" description="DNA polymerase III delta N-terminal" evidence="10">
    <location>
        <begin position="21"/>
        <end position="145"/>
    </location>
</feature>
<dbReference type="Gene3D" id="1.10.8.60">
    <property type="match status" value="1"/>
</dbReference>
<dbReference type="GO" id="GO:0009360">
    <property type="term" value="C:DNA polymerase III complex"/>
    <property type="evidence" value="ECO:0007669"/>
    <property type="project" value="UniProtKB-UniRule"/>
</dbReference>
<evidence type="ECO:0000256" key="5">
    <source>
        <dbReference type="ARBA" id="ARBA00022705"/>
    </source>
</evidence>
<comment type="catalytic activity">
    <reaction evidence="8">
        <text>DNA(n) + a 2'-deoxyribonucleoside 5'-triphosphate = DNA(n+1) + diphosphate</text>
        <dbReference type="Rhea" id="RHEA:22508"/>
        <dbReference type="Rhea" id="RHEA-COMP:17339"/>
        <dbReference type="Rhea" id="RHEA-COMP:17340"/>
        <dbReference type="ChEBI" id="CHEBI:33019"/>
        <dbReference type="ChEBI" id="CHEBI:61560"/>
        <dbReference type="ChEBI" id="CHEBI:173112"/>
        <dbReference type="EC" id="2.7.7.7"/>
    </reaction>
</comment>
<dbReference type="AlphaFoldDB" id="A0A502L2W3"/>
<dbReference type="GO" id="GO:0003677">
    <property type="term" value="F:DNA binding"/>
    <property type="evidence" value="ECO:0007669"/>
    <property type="project" value="InterPro"/>
</dbReference>
<dbReference type="Proteomes" id="UP000315303">
    <property type="component" value="Unassembled WGS sequence"/>
</dbReference>
<keyword evidence="13" id="KW-1185">Reference proteome</keyword>
<evidence type="ECO:0000256" key="3">
    <source>
        <dbReference type="ARBA" id="ARBA00022679"/>
    </source>
</evidence>
<evidence type="ECO:0000256" key="8">
    <source>
        <dbReference type="ARBA" id="ARBA00049244"/>
    </source>
</evidence>
<dbReference type="NCBIfam" id="TIGR01128">
    <property type="entry name" value="holA"/>
    <property type="match status" value="1"/>
</dbReference>
<keyword evidence="3 12" id="KW-0808">Transferase</keyword>
<dbReference type="InterPro" id="IPR008921">
    <property type="entry name" value="DNA_pol3_clamp-load_cplx_C"/>
</dbReference>
<evidence type="ECO:0000256" key="4">
    <source>
        <dbReference type="ARBA" id="ARBA00022695"/>
    </source>
</evidence>
<comment type="caution">
    <text evidence="12">The sequence shown here is derived from an EMBL/GenBank/DDBJ whole genome shotgun (WGS) entry which is preliminary data.</text>
</comment>
<dbReference type="SUPFAM" id="SSF52540">
    <property type="entry name" value="P-loop containing nucleoside triphosphate hydrolases"/>
    <property type="match status" value="1"/>
</dbReference>
<name>A0A502L2W3_9GAMM</name>
<dbReference type="GO" id="GO:0006261">
    <property type="term" value="P:DNA-templated DNA replication"/>
    <property type="evidence" value="ECO:0007669"/>
    <property type="project" value="TreeGrafter"/>
</dbReference>
<accession>A0A502L2W3</accession>
<dbReference type="InterPro" id="IPR010372">
    <property type="entry name" value="DNA_pol3_delta_N"/>
</dbReference>
<evidence type="ECO:0000313" key="12">
    <source>
        <dbReference type="EMBL" id="TPH14677.1"/>
    </source>
</evidence>
<dbReference type="RefSeq" id="WP_140603662.1">
    <property type="nucleotide sequence ID" value="NZ_SAWY01000021.1"/>
</dbReference>
<dbReference type="SUPFAM" id="SSF48019">
    <property type="entry name" value="post-AAA+ oligomerization domain-like"/>
    <property type="match status" value="1"/>
</dbReference>
<dbReference type="InterPro" id="IPR032780">
    <property type="entry name" value="DNA_pol3_delt_C"/>
</dbReference>
<feature type="domain" description="DNA polymerase III subunit delta C-terminal" evidence="11">
    <location>
        <begin position="222"/>
        <end position="343"/>
    </location>
</feature>
<dbReference type="CDD" id="cd18138">
    <property type="entry name" value="HLD_clamp_pol_III_delta"/>
    <property type="match status" value="1"/>
</dbReference>
<keyword evidence="6" id="KW-0239">DNA-directed DNA polymerase</keyword>
<dbReference type="PANTHER" id="PTHR34388">
    <property type="entry name" value="DNA POLYMERASE III SUBUNIT DELTA"/>
    <property type="match status" value="1"/>
</dbReference>
<dbReference type="InterPro" id="IPR005790">
    <property type="entry name" value="DNA_polIII_delta"/>
</dbReference>
<dbReference type="PANTHER" id="PTHR34388:SF1">
    <property type="entry name" value="DNA POLYMERASE III SUBUNIT DELTA"/>
    <property type="match status" value="1"/>
</dbReference>
<keyword evidence="5" id="KW-0235">DNA replication</keyword>
<organism evidence="12 13">
    <name type="scientific">Litorilituus lipolyticus</name>
    <dbReference type="NCBI Taxonomy" id="2491017"/>
    <lineage>
        <taxon>Bacteria</taxon>
        <taxon>Pseudomonadati</taxon>
        <taxon>Pseudomonadota</taxon>
        <taxon>Gammaproteobacteria</taxon>
        <taxon>Alteromonadales</taxon>
        <taxon>Colwelliaceae</taxon>
        <taxon>Litorilituus</taxon>
    </lineage>
</organism>
<dbReference type="Gene3D" id="3.40.50.300">
    <property type="entry name" value="P-loop containing nucleotide triphosphate hydrolases"/>
    <property type="match status" value="1"/>
</dbReference>
<dbReference type="EC" id="2.7.7.7" evidence="1 9"/>
<sequence>MKIYHNQLEQTLRQRFIPVWLVFGDEPWQKDNSLSTIKNAAKNNGFEELIRFSSENSFDWQQLLDEYQSMSLFASQRIIEVELTSGKIGDAGSKVLIELTERLTQDQQAGMANQDVIFIFHGNKLDGATANRKWFKGLNQLGCYLPLYDLDVKSLPRWLNNQARQLQLNFTPEVSSLLLELFEGNLPALSQELQKLSILFGQSVITLEQAENIVINQAKFNPFQIIDVLLQGDCKKCIRILDQLQQEGAAVGQLIWVFHKEIHQLYLMLSQLEQGKSHADLYKQYRIWDKRKPLYQHALTHISLANVQRALTRLADIDLLSKSQSEFNVFLLLADLCVTLYHGEITEQFDLNYG</sequence>
<evidence type="ECO:0000256" key="1">
    <source>
        <dbReference type="ARBA" id="ARBA00012417"/>
    </source>
</evidence>
<proteinExistence type="inferred from homology"/>
<gene>
    <name evidence="12" type="primary">holA</name>
    <name evidence="12" type="ORF">EPA86_11335</name>
</gene>
<dbReference type="InterPro" id="IPR027417">
    <property type="entry name" value="P-loop_NTPase"/>
</dbReference>
<evidence type="ECO:0000256" key="6">
    <source>
        <dbReference type="ARBA" id="ARBA00022932"/>
    </source>
</evidence>